<reference evidence="2" key="2">
    <citation type="submission" date="2022-01" db="EMBL/GenBank/DDBJ databases">
        <authorList>
            <person name="Yamashiro T."/>
            <person name="Shiraishi A."/>
            <person name="Satake H."/>
            <person name="Nakayama K."/>
        </authorList>
    </citation>
    <scope>NUCLEOTIDE SEQUENCE</scope>
</reference>
<accession>A0ABQ4XX31</accession>
<organism evidence="2 3">
    <name type="scientific">Tanacetum coccineum</name>
    <dbReference type="NCBI Taxonomy" id="301880"/>
    <lineage>
        <taxon>Eukaryota</taxon>
        <taxon>Viridiplantae</taxon>
        <taxon>Streptophyta</taxon>
        <taxon>Embryophyta</taxon>
        <taxon>Tracheophyta</taxon>
        <taxon>Spermatophyta</taxon>
        <taxon>Magnoliopsida</taxon>
        <taxon>eudicotyledons</taxon>
        <taxon>Gunneridae</taxon>
        <taxon>Pentapetalae</taxon>
        <taxon>asterids</taxon>
        <taxon>campanulids</taxon>
        <taxon>Asterales</taxon>
        <taxon>Asteraceae</taxon>
        <taxon>Asteroideae</taxon>
        <taxon>Anthemideae</taxon>
        <taxon>Anthemidinae</taxon>
        <taxon>Tanacetum</taxon>
    </lineage>
</organism>
<comment type="caution">
    <text evidence="2">The sequence shown here is derived from an EMBL/GenBank/DDBJ whole genome shotgun (WGS) entry which is preliminary data.</text>
</comment>
<feature type="region of interest" description="Disordered" evidence="1">
    <location>
        <begin position="277"/>
        <end position="309"/>
    </location>
</feature>
<evidence type="ECO:0000313" key="2">
    <source>
        <dbReference type="EMBL" id="GJS69692.1"/>
    </source>
</evidence>
<reference evidence="2" key="1">
    <citation type="journal article" date="2022" name="Int. J. Mol. Sci.">
        <title>Draft Genome of Tanacetum Coccineum: Genomic Comparison of Closely Related Tanacetum-Family Plants.</title>
        <authorList>
            <person name="Yamashiro T."/>
            <person name="Shiraishi A."/>
            <person name="Nakayama K."/>
            <person name="Satake H."/>
        </authorList>
    </citation>
    <scope>NUCLEOTIDE SEQUENCE</scope>
</reference>
<sequence>MFGHLCGHHYACLICGWSGRENAELAHMWLSSLITLYGCITTSQMDRPDDVVFKIHYNGVFKYDPLRYEQFRVVEMQACITYKVIFSHLLDMLVAKVKDNMLALFFCIPGLDIDSGRLKLIENDADVHALKIYAGNMSIEELVAWAEEEASSPYLRSSPLKSRPFRNDMKGRVLFTNMYCVEDEGFEMYPPLNEDEVGKDDLLVWCSNLENDAAKILEGMSEGMNDDANIDIDEQVLAKQKLLDKGKSLMTDDDIVTTKKRKIVSRGNGISIRENDSVNVVSMDNESDSNDHGDHQSKTDRDESDKSFDYLSNGEDVVIELRKRRIRFKCNGAEVADEAEVADDDHHEVGDEERATVDVDKYGEIDDNGLGLAPLIREHE</sequence>
<keyword evidence="3" id="KW-1185">Reference proteome</keyword>
<protein>
    <submittedName>
        <fullName evidence="2">Uncharacterized protein</fullName>
    </submittedName>
</protein>
<dbReference type="EMBL" id="BQNB010009879">
    <property type="protein sequence ID" value="GJS69692.1"/>
    <property type="molecule type" value="Genomic_DNA"/>
</dbReference>
<proteinExistence type="predicted"/>
<gene>
    <name evidence="2" type="ORF">Tco_0702533</name>
</gene>
<name>A0ABQ4XX31_9ASTR</name>
<evidence type="ECO:0000256" key="1">
    <source>
        <dbReference type="SAM" id="MobiDB-lite"/>
    </source>
</evidence>
<feature type="compositionally biased region" description="Basic and acidic residues" evidence="1">
    <location>
        <begin position="289"/>
        <end position="308"/>
    </location>
</feature>
<evidence type="ECO:0000313" key="3">
    <source>
        <dbReference type="Proteomes" id="UP001151760"/>
    </source>
</evidence>
<dbReference type="Proteomes" id="UP001151760">
    <property type="component" value="Unassembled WGS sequence"/>
</dbReference>